<dbReference type="HOGENOM" id="CLU_088255_1_0_4"/>
<dbReference type="STRING" id="391735.Veis_0575"/>
<evidence type="ECO:0000256" key="3">
    <source>
        <dbReference type="ARBA" id="ARBA00022729"/>
    </source>
</evidence>
<dbReference type="Gene3D" id="3.40.30.10">
    <property type="entry name" value="Glutaredoxin"/>
    <property type="match status" value="2"/>
</dbReference>
<dbReference type="InterPro" id="IPR023205">
    <property type="entry name" value="DsbA/DsbL"/>
</dbReference>
<dbReference type="PANTHER" id="PTHR35891:SF3">
    <property type="entry name" value="THIOL:DISULFIDE INTERCHANGE PROTEIN DSBL"/>
    <property type="match status" value="1"/>
</dbReference>
<evidence type="ECO:0000256" key="7">
    <source>
        <dbReference type="PIRNR" id="PIRNR001488"/>
    </source>
</evidence>
<comment type="similarity">
    <text evidence="2">Belongs to the thioredoxin family. DsbA subfamily.</text>
</comment>
<accession>A1WFF2</accession>
<dbReference type="Pfam" id="PF01323">
    <property type="entry name" value="DSBA"/>
    <property type="match status" value="1"/>
</dbReference>
<dbReference type="GeneID" id="76459278"/>
<dbReference type="PANTHER" id="PTHR35891">
    <property type="entry name" value="THIOL:DISULFIDE INTERCHANGE PROTEIN DSBA"/>
    <property type="match status" value="1"/>
</dbReference>
<keyword evidence="5 7" id="KW-1015">Disulfide bond</keyword>
<dbReference type="Proteomes" id="UP000000374">
    <property type="component" value="Chromosome"/>
</dbReference>
<evidence type="ECO:0000313" key="10">
    <source>
        <dbReference type="EMBL" id="ABM56359.1"/>
    </source>
</evidence>
<evidence type="ECO:0000256" key="4">
    <source>
        <dbReference type="ARBA" id="ARBA00022764"/>
    </source>
</evidence>
<dbReference type="KEGG" id="vei:Veis_0575"/>
<dbReference type="PIRSF" id="PIRSF001488">
    <property type="entry name" value="Tdi_protein"/>
    <property type="match status" value="1"/>
</dbReference>
<reference evidence="11" key="1">
    <citation type="submission" date="2006-12" db="EMBL/GenBank/DDBJ databases">
        <title>Complete sequence of chromosome 1 of Verminephrobacter eiseniae EF01-2.</title>
        <authorList>
            <person name="Copeland A."/>
            <person name="Lucas S."/>
            <person name="Lapidus A."/>
            <person name="Barry K."/>
            <person name="Detter J.C."/>
            <person name="Glavina del Rio T."/>
            <person name="Dalin E."/>
            <person name="Tice H."/>
            <person name="Pitluck S."/>
            <person name="Chertkov O."/>
            <person name="Brettin T."/>
            <person name="Bruce D."/>
            <person name="Han C."/>
            <person name="Tapia R."/>
            <person name="Gilna P."/>
            <person name="Schmutz J."/>
            <person name="Larimer F."/>
            <person name="Land M."/>
            <person name="Hauser L."/>
            <person name="Kyrpides N."/>
            <person name="Kim E."/>
            <person name="Stahl D."/>
            <person name="Richardson P."/>
        </authorList>
    </citation>
    <scope>NUCLEOTIDE SEQUENCE [LARGE SCALE GENOMIC DNA]</scope>
    <source>
        <strain evidence="11">EF01-2</strain>
    </source>
</reference>
<dbReference type="eggNOG" id="COG1651">
    <property type="taxonomic scope" value="Bacteria"/>
</dbReference>
<keyword evidence="6" id="KW-0676">Redox-active center</keyword>
<feature type="disulfide bond" description="Redox-active" evidence="8">
    <location>
        <begin position="62"/>
        <end position="65"/>
    </location>
</feature>
<dbReference type="PROSITE" id="PS51352">
    <property type="entry name" value="THIOREDOXIN_2"/>
    <property type="match status" value="1"/>
</dbReference>
<comment type="subcellular location">
    <subcellularLocation>
        <location evidence="1 7">Periplasm</location>
    </subcellularLocation>
</comment>
<keyword evidence="3" id="KW-0732">Signal</keyword>
<keyword evidence="11" id="KW-1185">Reference proteome</keyword>
<dbReference type="CDD" id="cd03019">
    <property type="entry name" value="DsbA_DsbA"/>
    <property type="match status" value="1"/>
</dbReference>
<dbReference type="SUPFAM" id="SSF52833">
    <property type="entry name" value="Thioredoxin-like"/>
    <property type="match status" value="1"/>
</dbReference>
<dbReference type="GO" id="GO:0016491">
    <property type="term" value="F:oxidoreductase activity"/>
    <property type="evidence" value="ECO:0007669"/>
    <property type="project" value="InterPro"/>
</dbReference>
<dbReference type="RefSeq" id="WP_011808373.1">
    <property type="nucleotide sequence ID" value="NC_008786.1"/>
</dbReference>
<evidence type="ECO:0000259" key="9">
    <source>
        <dbReference type="PROSITE" id="PS51352"/>
    </source>
</evidence>
<keyword evidence="4 7" id="KW-0574">Periplasm</keyword>
<dbReference type="InterPro" id="IPR050824">
    <property type="entry name" value="Thiol_disulfide_DsbA"/>
</dbReference>
<dbReference type="GO" id="GO:0042597">
    <property type="term" value="C:periplasmic space"/>
    <property type="evidence" value="ECO:0007669"/>
    <property type="project" value="UniProtKB-SubCell"/>
</dbReference>
<evidence type="ECO:0000256" key="6">
    <source>
        <dbReference type="ARBA" id="ARBA00023284"/>
    </source>
</evidence>
<dbReference type="EMBL" id="CP000542">
    <property type="protein sequence ID" value="ABM56359.1"/>
    <property type="molecule type" value="Genomic_DNA"/>
</dbReference>
<sequence length="223" mass="24719">MKRREFSLSAAAVLATGTLSKPALAQARQFREGRDFRRLGTPVTPDAPAGKVEVIEFFWYSCPHCHAFEATLSAWAKTAPKDMHLRRMPVAFNSSFVPQQKLFYALEGMGKLGEMHTKVFRAIHEEKQKLDKDQDILAWAGKQGLNAAKFKEFYNSFNVSNQARRATQLQDIYGVEGVPAMGVAGKFYTDGQMTGGGLQTVLQVVDYLVAMSRTPSSPAPDKP</sequence>
<organism evidence="10 11">
    <name type="scientific">Verminephrobacter eiseniae (strain EF01-2)</name>
    <dbReference type="NCBI Taxonomy" id="391735"/>
    <lineage>
        <taxon>Bacteria</taxon>
        <taxon>Pseudomonadati</taxon>
        <taxon>Pseudomonadota</taxon>
        <taxon>Betaproteobacteria</taxon>
        <taxon>Burkholderiales</taxon>
        <taxon>Comamonadaceae</taxon>
        <taxon>Verminephrobacter</taxon>
    </lineage>
</organism>
<evidence type="ECO:0000313" key="11">
    <source>
        <dbReference type="Proteomes" id="UP000000374"/>
    </source>
</evidence>
<name>A1WFF2_VEREI</name>
<evidence type="ECO:0000256" key="1">
    <source>
        <dbReference type="ARBA" id="ARBA00004418"/>
    </source>
</evidence>
<evidence type="ECO:0000256" key="2">
    <source>
        <dbReference type="ARBA" id="ARBA00005791"/>
    </source>
</evidence>
<dbReference type="OrthoDB" id="9784896at2"/>
<dbReference type="InterPro" id="IPR001853">
    <property type="entry name" value="DSBA-like_thioredoxin_dom"/>
</dbReference>
<dbReference type="InterPro" id="IPR036249">
    <property type="entry name" value="Thioredoxin-like_sf"/>
</dbReference>
<gene>
    <name evidence="10" type="ordered locus">Veis_0575</name>
</gene>
<dbReference type="InterPro" id="IPR013766">
    <property type="entry name" value="Thioredoxin_domain"/>
</dbReference>
<evidence type="ECO:0000256" key="5">
    <source>
        <dbReference type="ARBA" id="ARBA00023157"/>
    </source>
</evidence>
<evidence type="ECO:0000256" key="8">
    <source>
        <dbReference type="PIRSR" id="PIRSR001488-1"/>
    </source>
</evidence>
<dbReference type="AlphaFoldDB" id="A1WFF2"/>
<protein>
    <recommendedName>
        <fullName evidence="7">Thiol:disulfide interchange protein</fullName>
    </recommendedName>
</protein>
<proteinExistence type="inferred from homology"/>
<feature type="domain" description="Thioredoxin" evidence="9">
    <location>
        <begin position="17"/>
        <end position="171"/>
    </location>
</feature>